<name>A0A5J4VRL1_9EUKA</name>
<evidence type="ECO:0000313" key="2">
    <source>
        <dbReference type="EMBL" id="KAA6385214.1"/>
    </source>
</evidence>
<comment type="caution">
    <text evidence="2">The sequence shown here is derived from an EMBL/GenBank/DDBJ whole genome shotgun (WGS) entry which is preliminary data.</text>
</comment>
<evidence type="ECO:0000313" key="3">
    <source>
        <dbReference type="Proteomes" id="UP000324800"/>
    </source>
</evidence>
<dbReference type="AlphaFoldDB" id="A0A5J4VRL1"/>
<accession>A0A5J4VRL1</accession>
<protein>
    <submittedName>
        <fullName evidence="2">Uncharacterized protein</fullName>
    </submittedName>
</protein>
<reference evidence="2 3" key="1">
    <citation type="submission" date="2019-03" db="EMBL/GenBank/DDBJ databases">
        <title>Single cell metagenomics reveals metabolic interactions within the superorganism composed of flagellate Streblomastix strix and complex community of Bacteroidetes bacteria on its surface.</title>
        <authorList>
            <person name="Treitli S.C."/>
            <person name="Kolisko M."/>
            <person name="Husnik F."/>
            <person name="Keeling P."/>
            <person name="Hampl V."/>
        </authorList>
    </citation>
    <scope>NUCLEOTIDE SEQUENCE [LARGE SCALE GENOMIC DNA]</scope>
    <source>
        <strain evidence="2">ST1C</strain>
    </source>
</reference>
<dbReference type="Proteomes" id="UP000324800">
    <property type="component" value="Unassembled WGS sequence"/>
</dbReference>
<evidence type="ECO:0000256" key="1">
    <source>
        <dbReference type="SAM" id="MobiDB-lite"/>
    </source>
</evidence>
<feature type="region of interest" description="Disordered" evidence="1">
    <location>
        <begin position="1"/>
        <end position="35"/>
    </location>
</feature>
<organism evidence="2 3">
    <name type="scientific">Streblomastix strix</name>
    <dbReference type="NCBI Taxonomy" id="222440"/>
    <lineage>
        <taxon>Eukaryota</taxon>
        <taxon>Metamonada</taxon>
        <taxon>Preaxostyla</taxon>
        <taxon>Oxymonadida</taxon>
        <taxon>Streblomastigidae</taxon>
        <taxon>Streblomastix</taxon>
    </lineage>
</organism>
<sequence length="365" mass="41194">MENTNQQPGDPPAMNQPVPPNHDANQAPIHAGTGLLQILGAPNGLQSMSNALPHRPEEELIQKQLKAVTKGFELYYDQKAEDLDPTDERASQEEISEIEERIKTCIELELNKKGAKAKVGDKDPASDAETARLAVQGQRAIVAAASSLGLEDQEVAMRWLLTCHHIFRIIGGQSQQCRELTLAPDKFKSIMGKKGDSLQVFGQKSIKKVKEAAKSVSLLQTSFTPEVQPAQPIQIQSQQLPSIQAQILQAQKQSFIPFNMFNRSSFFKSRNQFRQQRFTSPLLSTPNQFNCPFKIGRQGQLFPQRHMQNQQQPFNQQQYQHQYYQQPFIPNQVPQFQNAIQQSQQQIGQQQPIVQPLISQQQPPQ</sequence>
<gene>
    <name evidence="2" type="ORF">EZS28_019259</name>
</gene>
<proteinExistence type="predicted"/>
<dbReference type="EMBL" id="SNRW01005365">
    <property type="protein sequence ID" value="KAA6385214.1"/>
    <property type="molecule type" value="Genomic_DNA"/>
</dbReference>